<organism evidence="1 2">
    <name type="scientific">Heterorhabditis bacteriophora</name>
    <name type="common">Entomopathogenic nematode worm</name>
    <dbReference type="NCBI Taxonomy" id="37862"/>
    <lineage>
        <taxon>Eukaryota</taxon>
        <taxon>Metazoa</taxon>
        <taxon>Ecdysozoa</taxon>
        <taxon>Nematoda</taxon>
        <taxon>Chromadorea</taxon>
        <taxon>Rhabditida</taxon>
        <taxon>Rhabditina</taxon>
        <taxon>Rhabditomorpha</taxon>
        <taxon>Strongyloidea</taxon>
        <taxon>Heterorhabditidae</taxon>
        <taxon>Heterorhabditis</taxon>
    </lineage>
</organism>
<keyword evidence="1" id="KW-1185">Reference proteome</keyword>
<accession>A0A1I7X8Z9</accession>
<dbReference type="AlphaFoldDB" id="A0A1I7X8Z9"/>
<dbReference type="Proteomes" id="UP000095283">
    <property type="component" value="Unplaced"/>
</dbReference>
<sequence length="95" mass="10666">MYWEWLEFIPLKMFGGHNYCCASYNNNIIFIEFDVNGFTGDYDITTCLEEYLGMGLSRLCGIMSLSAGSDPGSVVFDSECEFDFTEVVIDSVPPS</sequence>
<dbReference type="WBParaSite" id="Hba_14051">
    <property type="protein sequence ID" value="Hba_14051"/>
    <property type="gene ID" value="Hba_14051"/>
</dbReference>
<evidence type="ECO:0000313" key="1">
    <source>
        <dbReference type="Proteomes" id="UP000095283"/>
    </source>
</evidence>
<protein>
    <submittedName>
        <fullName evidence="2">CUB domain-containing protein</fullName>
    </submittedName>
</protein>
<name>A0A1I7X8Z9_HETBA</name>
<proteinExistence type="predicted"/>
<evidence type="ECO:0000313" key="2">
    <source>
        <dbReference type="WBParaSite" id="Hba_14051"/>
    </source>
</evidence>
<reference evidence="2" key="1">
    <citation type="submission" date="2016-11" db="UniProtKB">
        <authorList>
            <consortium name="WormBaseParasite"/>
        </authorList>
    </citation>
    <scope>IDENTIFICATION</scope>
</reference>